<name>A0ABS2ICD7_9GAMM</name>
<organism evidence="1 2">
    <name type="scientific">Zestomonas insulae</name>
    <dbReference type="NCBI Taxonomy" id="2809017"/>
    <lineage>
        <taxon>Bacteria</taxon>
        <taxon>Pseudomonadati</taxon>
        <taxon>Pseudomonadota</taxon>
        <taxon>Gammaproteobacteria</taxon>
        <taxon>Pseudomonadales</taxon>
        <taxon>Pseudomonadaceae</taxon>
        <taxon>Zestomonas</taxon>
    </lineage>
</organism>
<dbReference type="Proteomes" id="UP000717995">
    <property type="component" value="Unassembled WGS sequence"/>
</dbReference>
<dbReference type="RefSeq" id="WP_205347961.1">
    <property type="nucleotide sequence ID" value="NZ_JAFEUP010000002.1"/>
</dbReference>
<keyword evidence="2" id="KW-1185">Reference proteome</keyword>
<evidence type="ECO:0000313" key="2">
    <source>
        <dbReference type="Proteomes" id="UP000717995"/>
    </source>
</evidence>
<sequence length="133" mass="15165">MRLLVIEENAFASHDVQLLANGLGIFSIHVHATLAQALKDAEQRNLDFDVALLHQAEEPFTDLQNLHALHHRLRARHLLLMGVYGGKQREGLVRAARLRRLPLLDILDLPLSRPQMFQALQRIPGFIRHLAHD</sequence>
<evidence type="ECO:0008006" key="3">
    <source>
        <dbReference type="Google" id="ProtNLM"/>
    </source>
</evidence>
<proteinExistence type="predicted"/>
<comment type="caution">
    <text evidence="1">The sequence shown here is derived from an EMBL/GenBank/DDBJ whole genome shotgun (WGS) entry which is preliminary data.</text>
</comment>
<dbReference type="EMBL" id="JAFEUP010000002">
    <property type="protein sequence ID" value="MBM7060774.1"/>
    <property type="molecule type" value="Genomic_DNA"/>
</dbReference>
<protein>
    <recommendedName>
        <fullName evidence="3">Response regulatory domain-containing protein</fullName>
    </recommendedName>
</protein>
<accession>A0ABS2ICD7</accession>
<evidence type="ECO:0000313" key="1">
    <source>
        <dbReference type="EMBL" id="MBM7060774.1"/>
    </source>
</evidence>
<reference evidence="1 2" key="1">
    <citation type="submission" date="2021-02" db="EMBL/GenBank/DDBJ databases">
        <authorList>
            <person name="Lee D.-H."/>
        </authorList>
    </citation>
    <scope>NUCLEOTIDE SEQUENCE [LARGE SCALE GENOMIC DNA]</scope>
    <source>
        <strain evidence="1 2">UL073</strain>
    </source>
</reference>
<gene>
    <name evidence="1" type="ORF">JQX08_08630</name>
</gene>